<dbReference type="GeneID" id="71988885"/>
<proteinExistence type="predicted"/>
<reference evidence="1" key="2">
    <citation type="journal article" date="2022" name="Microb. Genom.">
        <title>A chromosome-scale genome assembly of the tomato pathogen Cladosporium fulvum reveals a compartmentalized genome architecture and the presence of a dispensable chromosome.</title>
        <authorList>
            <person name="Zaccaron A.Z."/>
            <person name="Chen L.H."/>
            <person name="Samaras A."/>
            <person name="Stergiopoulos I."/>
        </authorList>
    </citation>
    <scope>NUCLEOTIDE SEQUENCE</scope>
    <source>
        <strain evidence="1">Race5_Kim</strain>
    </source>
</reference>
<organism evidence="1 2">
    <name type="scientific">Passalora fulva</name>
    <name type="common">Tomato leaf mold</name>
    <name type="synonym">Cladosporium fulvum</name>
    <dbReference type="NCBI Taxonomy" id="5499"/>
    <lineage>
        <taxon>Eukaryota</taxon>
        <taxon>Fungi</taxon>
        <taxon>Dikarya</taxon>
        <taxon>Ascomycota</taxon>
        <taxon>Pezizomycotina</taxon>
        <taxon>Dothideomycetes</taxon>
        <taxon>Dothideomycetidae</taxon>
        <taxon>Mycosphaerellales</taxon>
        <taxon>Mycosphaerellaceae</taxon>
        <taxon>Fulvia</taxon>
    </lineage>
</organism>
<dbReference type="RefSeq" id="XP_047766141.1">
    <property type="nucleotide sequence ID" value="XM_047908155.1"/>
</dbReference>
<dbReference type="InterPro" id="IPR038883">
    <property type="entry name" value="AN11006-like"/>
</dbReference>
<dbReference type="AlphaFoldDB" id="A0A9Q8UTG6"/>
<dbReference type="PANTHER" id="PTHR42085:SF1">
    <property type="entry name" value="F-BOX DOMAIN-CONTAINING PROTEIN"/>
    <property type="match status" value="1"/>
</dbReference>
<dbReference type="KEGG" id="ffu:CLAFUR5_09007"/>
<gene>
    <name evidence="1" type="ORF">CLAFUR5_09007</name>
</gene>
<keyword evidence="2" id="KW-1185">Reference proteome</keyword>
<sequence>MSTQNPFNKLLHRLHHPQRPDRAQKEWTLQPQCPLLQLPGELRNQIYDYVLVNDTSKDPNPMTESDRLPHRIELRTLKIPALAATCRQIHTEALSYFFRHATFTCIIKIDSAMRCDYRLDDKSRRWLQKTGAFEYKIHDIVLGFERAVPESDNVVRFNAFHMIGTVVKVNSAMMNRNSPSWMDKLFFKVRKRCMEKPKHAEEFSIATIAWLMVQWAWVPTTRIELTTGRLRMGCARVAKKVGMKSLANLLCVK</sequence>
<evidence type="ECO:0000313" key="1">
    <source>
        <dbReference type="EMBL" id="UJO21775.1"/>
    </source>
</evidence>
<name>A0A9Q8UTG6_PASFU</name>
<dbReference type="PANTHER" id="PTHR42085">
    <property type="entry name" value="F-BOX DOMAIN-CONTAINING PROTEIN"/>
    <property type="match status" value="1"/>
</dbReference>
<dbReference type="Proteomes" id="UP000756132">
    <property type="component" value="Chromosome 9"/>
</dbReference>
<reference evidence="1" key="1">
    <citation type="submission" date="2021-12" db="EMBL/GenBank/DDBJ databases">
        <authorList>
            <person name="Zaccaron A."/>
            <person name="Stergiopoulos I."/>
        </authorList>
    </citation>
    <scope>NUCLEOTIDE SEQUENCE</scope>
    <source>
        <strain evidence="1">Race5_Kim</strain>
    </source>
</reference>
<evidence type="ECO:0000313" key="2">
    <source>
        <dbReference type="Proteomes" id="UP000756132"/>
    </source>
</evidence>
<protein>
    <submittedName>
        <fullName evidence="1">Uncharacterized protein</fullName>
    </submittedName>
</protein>
<dbReference type="EMBL" id="CP090171">
    <property type="protein sequence ID" value="UJO21775.1"/>
    <property type="molecule type" value="Genomic_DNA"/>
</dbReference>
<accession>A0A9Q8UTG6</accession>